<organism evidence="3 4">
    <name type="scientific">Kolteria novifilia</name>
    <dbReference type="NCBI Taxonomy" id="2527975"/>
    <lineage>
        <taxon>Bacteria</taxon>
        <taxon>Pseudomonadati</taxon>
        <taxon>Planctomycetota</taxon>
        <taxon>Planctomycetia</taxon>
        <taxon>Kolteriales</taxon>
        <taxon>Kolteriaceae</taxon>
        <taxon>Kolteria</taxon>
    </lineage>
</organism>
<feature type="domain" description="Neutral/alkaline non-lysosomal ceramidase N-terminal" evidence="2">
    <location>
        <begin position="66"/>
        <end position="272"/>
    </location>
</feature>
<evidence type="ECO:0000313" key="3">
    <source>
        <dbReference type="EMBL" id="QDU64090.1"/>
    </source>
</evidence>
<dbReference type="Proteomes" id="UP000317093">
    <property type="component" value="Chromosome"/>
</dbReference>
<accession>A0A518BAS8</accession>
<dbReference type="OrthoDB" id="264270at2"/>
<dbReference type="Pfam" id="PF04734">
    <property type="entry name" value="Ceramidase_alk"/>
    <property type="match status" value="1"/>
</dbReference>
<keyword evidence="4" id="KW-1185">Reference proteome</keyword>
<dbReference type="GO" id="GO:0017040">
    <property type="term" value="F:N-acylsphingosine amidohydrolase activity"/>
    <property type="evidence" value="ECO:0007669"/>
    <property type="project" value="UniProtKB-EC"/>
</dbReference>
<proteinExistence type="predicted"/>
<keyword evidence="3" id="KW-0378">Hydrolase</keyword>
<name>A0A518BAS8_9BACT</name>
<evidence type="ECO:0000313" key="4">
    <source>
        <dbReference type="Proteomes" id="UP000317093"/>
    </source>
</evidence>
<protein>
    <submittedName>
        <fullName evidence="3">Neutral ceramidase</fullName>
        <ecNumber evidence="3">3.5.1.23</ecNumber>
    </submittedName>
</protein>
<dbReference type="KEGG" id="knv:Pan216_49790"/>
<keyword evidence="1" id="KW-0472">Membrane</keyword>
<keyword evidence="1" id="KW-0812">Transmembrane</keyword>
<evidence type="ECO:0000259" key="2">
    <source>
        <dbReference type="Pfam" id="PF04734"/>
    </source>
</evidence>
<sequence length="476" mass="51462">MARSAHAWHQRWPYLLGIGCLWILIVVGPWRRGWIDGSLGSHPRHATVRRLHEHANIDLSEGPLRVGIGEATFTDLAIGRPLAGYGKRCFTPCSEVNDPVGCQVLVLDNSRARVALITFDLLLANRVLVAAVEDALRRRGAYWDREELFFTASHTHSGPAGFAGRALEMLGLGMMDPKLTEQLAGRIAQAIIDAEGRAQPSELAHVSVDVPDTLVRNRTVADDPANRTLDLFSFQTVSDHEPLATLALFSAHATAHHSSDRRISSDYPGVLRRELRKRVGGPVLFASAAVGSMAPGESVSRDKLAEHMGKTLAEAAADALKKSTVSYRHDVSLATVGFEAKLPAPTLKVGASWRLSPLTGGMLVPSDAWVHCLRLGDSILAGTPADYSGVLAQELRHQAKDLEVVVTSFNGDYVGYVLPDSYDDVPKYEAKSVSVLGPTAGSFFQEVVARSVTRLREAKMGTNTAKVAGKASIHHD</sequence>
<dbReference type="RefSeq" id="WP_145262038.1">
    <property type="nucleotide sequence ID" value="NZ_CP036279.1"/>
</dbReference>
<evidence type="ECO:0000256" key="1">
    <source>
        <dbReference type="SAM" id="Phobius"/>
    </source>
</evidence>
<dbReference type="InterPro" id="IPR031329">
    <property type="entry name" value="NEUT/ALK_ceramidase_N"/>
</dbReference>
<dbReference type="AlphaFoldDB" id="A0A518BAS8"/>
<keyword evidence="1" id="KW-1133">Transmembrane helix</keyword>
<dbReference type="EMBL" id="CP036279">
    <property type="protein sequence ID" value="QDU64090.1"/>
    <property type="molecule type" value="Genomic_DNA"/>
</dbReference>
<reference evidence="3 4" key="1">
    <citation type="submission" date="2019-02" db="EMBL/GenBank/DDBJ databases">
        <title>Deep-cultivation of Planctomycetes and their phenomic and genomic characterization uncovers novel biology.</title>
        <authorList>
            <person name="Wiegand S."/>
            <person name="Jogler M."/>
            <person name="Boedeker C."/>
            <person name="Pinto D."/>
            <person name="Vollmers J."/>
            <person name="Rivas-Marin E."/>
            <person name="Kohn T."/>
            <person name="Peeters S.H."/>
            <person name="Heuer A."/>
            <person name="Rast P."/>
            <person name="Oberbeckmann S."/>
            <person name="Bunk B."/>
            <person name="Jeske O."/>
            <person name="Meyerdierks A."/>
            <person name="Storesund J.E."/>
            <person name="Kallscheuer N."/>
            <person name="Luecker S."/>
            <person name="Lage O.M."/>
            <person name="Pohl T."/>
            <person name="Merkel B.J."/>
            <person name="Hornburger P."/>
            <person name="Mueller R.-W."/>
            <person name="Bruemmer F."/>
            <person name="Labrenz M."/>
            <person name="Spormann A.M."/>
            <person name="Op den Camp H."/>
            <person name="Overmann J."/>
            <person name="Amann R."/>
            <person name="Jetten M.S.M."/>
            <person name="Mascher T."/>
            <person name="Medema M.H."/>
            <person name="Devos D.P."/>
            <person name="Kaster A.-K."/>
            <person name="Ovreas L."/>
            <person name="Rohde M."/>
            <person name="Galperin M.Y."/>
            <person name="Jogler C."/>
        </authorList>
    </citation>
    <scope>NUCLEOTIDE SEQUENCE [LARGE SCALE GENOMIC DNA]</scope>
    <source>
        <strain evidence="3 4">Pan216</strain>
    </source>
</reference>
<gene>
    <name evidence="3" type="ORF">Pan216_49790</name>
</gene>
<dbReference type="EC" id="3.5.1.23" evidence="3"/>
<feature type="transmembrane region" description="Helical" evidence="1">
    <location>
        <begin position="12"/>
        <end position="30"/>
    </location>
</feature>